<dbReference type="InterPro" id="IPR036061">
    <property type="entry name" value="CheW-like_dom_sf"/>
</dbReference>
<evidence type="ECO:0000313" key="2">
    <source>
        <dbReference type="EMBL" id="VAW94381.1"/>
    </source>
</evidence>
<sequence>MSRDNNTVVDSKIALSVFLDSLLKETELTKAVVSTEVVTESVVVEVEAEPVVNLVVEEKIQPEVITVPQTEPGQDVVEVLPEIDTSTLTGIDAQLNESEIVDAYDIPDQPFQVLLFKVAGLSLAVRLIELNGVVEWDETKITEMPGHSNFYLGLLQYLGKSIPIIDTAKLVFPADKLVSLSADKPYERVKRIVLIDDSKWGLACDEIDEVIELASEAIKWREDRSKRKWMAGTVIEHMCALIDTSGFAEMLADGSHNRK</sequence>
<dbReference type="PIRSF" id="PIRSF020479">
    <property type="entry name" value="UCP020479_CheW"/>
    <property type="match status" value="1"/>
</dbReference>
<reference evidence="2" key="1">
    <citation type="submission" date="2018-06" db="EMBL/GenBank/DDBJ databases">
        <authorList>
            <person name="Zhirakovskaya E."/>
        </authorList>
    </citation>
    <scope>NUCLEOTIDE SEQUENCE</scope>
</reference>
<dbReference type="PROSITE" id="PS50851">
    <property type="entry name" value="CHEW"/>
    <property type="match status" value="1"/>
</dbReference>
<dbReference type="GO" id="GO:0006935">
    <property type="term" value="P:chemotaxis"/>
    <property type="evidence" value="ECO:0007669"/>
    <property type="project" value="InterPro"/>
</dbReference>
<dbReference type="InterPro" id="IPR002545">
    <property type="entry name" value="CheW-lke_dom"/>
</dbReference>
<dbReference type="EMBL" id="UOFT01000037">
    <property type="protein sequence ID" value="VAW94381.1"/>
    <property type="molecule type" value="Genomic_DNA"/>
</dbReference>
<organism evidence="2">
    <name type="scientific">hydrothermal vent metagenome</name>
    <dbReference type="NCBI Taxonomy" id="652676"/>
    <lineage>
        <taxon>unclassified sequences</taxon>
        <taxon>metagenomes</taxon>
        <taxon>ecological metagenomes</taxon>
    </lineage>
</organism>
<dbReference type="SUPFAM" id="SSF50341">
    <property type="entry name" value="CheW-like"/>
    <property type="match status" value="1"/>
</dbReference>
<dbReference type="GO" id="GO:0007165">
    <property type="term" value="P:signal transduction"/>
    <property type="evidence" value="ECO:0007669"/>
    <property type="project" value="InterPro"/>
</dbReference>
<dbReference type="AlphaFoldDB" id="A0A3B0ZRQ7"/>
<name>A0A3B0ZRQ7_9ZZZZ</name>
<feature type="domain" description="CheW-like" evidence="1">
    <location>
        <begin position="110"/>
        <end position="253"/>
    </location>
</feature>
<protein>
    <submittedName>
        <fullName evidence="2">CheW domain protein</fullName>
    </submittedName>
</protein>
<evidence type="ECO:0000259" key="1">
    <source>
        <dbReference type="PROSITE" id="PS50851"/>
    </source>
</evidence>
<gene>
    <name evidence="2" type="ORF">MNBD_GAMMA23-72</name>
</gene>
<dbReference type="SMART" id="SM00260">
    <property type="entry name" value="CheW"/>
    <property type="match status" value="1"/>
</dbReference>
<dbReference type="Gene3D" id="2.40.50.180">
    <property type="entry name" value="CheA-289, Domain 4"/>
    <property type="match status" value="1"/>
</dbReference>
<dbReference type="Gene3D" id="2.30.30.40">
    <property type="entry name" value="SH3 Domains"/>
    <property type="match status" value="1"/>
</dbReference>
<dbReference type="Pfam" id="PF01584">
    <property type="entry name" value="CheW"/>
    <property type="match status" value="1"/>
</dbReference>
<dbReference type="InterPro" id="IPR014506">
    <property type="entry name" value="UCP020479_CheW"/>
</dbReference>
<proteinExistence type="predicted"/>
<accession>A0A3B0ZRQ7</accession>